<dbReference type="CDD" id="cd00130">
    <property type="entry name" value="PAS"/>
    <property type="match status" value="1"/>
</dbReference>
<organism evidence="5 6">
    <name type="scientific">Spirosoma foliorum</name>
    <dbReference type="NCBI Taxonomy" id="2710596"/>
    <lineage>
        <taxon>Bacteria</taxon>
        <taxon>Pseudomonadati</taxon>
        <taxon>Bacteroidota</taxon>
        <taxon>Cytophagia</taxon>
        <taxon>Cytophagales</taxon>
        <taxon>Cytophagaceae</taxon>
        <taxon>Spirosoma</taxon>
    </lineage>
</organism>
<keyword evidence="6" id="KW-1185">Reference proteome</keyword>
<dbReference type="PANTHER" id="PTHR47429">
    <property type="entry name" value="PROTEIN TWIN LOV 1"/>
    <property type="match status" value="1"/>
</dbReference>
<evidence type="ECO:0000256" key="1">
    <source>
        <dbReference type="ARBA" id="ARBA00022630"/>
    </source>
</evidence>
<dbReference type="NCBIfam" id="TIGR00229">
    <property type="entry name" value="sensory_box"/>
    <property type="match status" value="1"/>
</dbReference>
<evidence type="ECO:0000313" key="6">
    <source>
        <dbReference type="Proteomes" id="UP000515369"/>
    </source>
</evidence>
<keyword evidence="2" id="KW-0288">FMN</keyword>
<gene>
    <name evidence="5" type="ORF">H3H32_36170</name>
</gene>
<keyword evidence="1" id="KW-0285">Flavoprotein</keyword>
<keyword evidence="3" id="KW-0157">Chromophore</keyword>
<dbReference type="Pfam" id="PF13426">
    <property type="entry name" value="PAS_9"/>
    <property type="match status" value="1"/>
</dbReference>
<dbReference type="Proteomes" id="UP000515369">
    <property type="component" value="Chromosome"/>
</dbReference>
<dbReference type="RefSeq" id="WP_182460532.1">
    <property type="nucleotide sequence ID" value="NZ_CP059732.1"/>
</dbReference>
<name>A0A7G5GWK4_9BACT</name>
<evidence type="ECO:0000256" key="3">
    <source>
        <dbReference type="ARBA" id="ARBA00022991"/>
    </source>
</evidence>
<dbReference type="KEGG" id="sfol:H3H32_36170"/>
<dbReference type="PANTHER" id="PTHR47429:SF2">
    <property type="entry name" value="PROTEIN TWIN LOV 1"/>
    <property type="match status" value="1"/>
</dbReference>
<dbReference type="AlphaFoldDB" id="A0A7G5GWK4"/>
<proteinExistence type="predicted"/>
<evidence type="ECO:0000256" key="2">
    <source>
        <dbReference type="ARBA" id="ARBA00022643"/>
    </source>
</evidence>
<dbReference type="SUPFAM" id="SSF55785">
    <property type="entry name" value="PYP-like sensor domain (PAS domain)"/>
    <property type="match status" value="1"/>
</dbReference>
<dbReference type="Gene3D" id="3.30.450.20">
    <property type="entry name" value="PAS domain"/>
    <property type="match status" value="1"/>
</dbReference>
<sequence length="178" mass="20482">MDFCGPYDKYLAEHNQEFLRAPLLAGWEFRQKTTPVAEGVETAGWMSLAKAQDWKLPASIRRELLSNTMVIVITDLDQLIQYVNTPFETMTGYSSQETLGRRPAFLQGEGTSLRARRHLRQGIERQKLVRGQLLNYRKDQTAYLCQIVIRPIVNRQKQVVNFIALEQEVESNGTPIVR</sequence>
<dbReference type="InterPro" id="IPR035965">
    <property type="entry name" value="PAS-like_dom_sf"/>
</dbReference>
<reference evidence="5 6" key="1">
    <citation type="submission" date="2020-07" db="EMBL/GenBank/DDBJ databases">
        <title>Spirosoma foliorum sp. nov., isolated from the leaves on the Nejang mountain Korea, Republic of.</title>
        <authorList>
            <person name="Ho H."/>
            <person name="Lee Y.-J."/>
            <person name="Nurcahyanto D.-A."/>
            <person name="Kim S.-G."/>
        </authorList>
    </citation>
    <scope>NUCLEOTIDE SEQUENCE [LARGE SCALE GENOMIC DNA]</scope>
    <source>
        <strain evidence="5 6">PL0136</strain>
    </source>
</reference>
<dbReference type="PROSITE" id="PS50112">
    <property type="entry name" value="PAS"/>
    <property type="match status" value="1"/>
</dbReference>
<dbReference type="InterPro" id="IPR000014">
    <property type="entry name" value="PAS"/>
</dbReference>
<evidence type="ECO:0000259" key="4">
    <source>
        <dbReference type="PROSITE" id="PS50112"/>
    </source>
</evidence>
<evidence type="ECO:0000313" key="5">
    <source>
        <dbReference type="EMBL" id="QMW03246.1"/>
    </source>
</evidence>
<dbReference type="EMBL" id="CP059732">
    <property type="protein sequence ID" value="QMW03246.1"/>
    <property type="molecule type" value="Genomic_DNA"/>
</dbReference>
<feature type="domain" description="PAS" evidence="4">
    <location>
        <begin position="56"/>
        <end position="126"/>
    </location>
</feature>
<protein>
    <submittedName>
        <fullName evidence="5">PAS domain-containing protein</fullName>
    </submittedName>
</protein>
<accession>A0A7G5GWK4</accession>